<dbReference type="SUPFAM" id="SSF47986">
    <property type="entry name" value="DEATH domain"/>
    <property type="match status" value="1"/>
</dbReference>
<name>A0A0R3PC26_ANGCS</name>
<evidence type="ECO:0000256" key="1">
    <source>
        <dbReference type="ARBA" id="ARBA00022703"/>
    </source>
</evidence>
<feature type="compositionally biased region" description="Basic and acidic residues" evidence="2">
    <location>
        <begin position="652"/>
        <end position="672"/>
    </location>
</feature>
<evidence type="ECO:0000313" key="8">
    <source>
        <dbReference type="WBParaSite" id="ACOC_0000131601-mRNA-1"/>
    </source>
</evidence>
<dbReference type="OrthoDB" id="1357022at2759"/>
<reference evidence="8" key="1">
    <citation type="submission" date="2016-04" db="UniProtKB">
        <authorList>
            <consortium name="WormBaseParasite"/>
        </authorList>
    </citation>
    <scope>IDENTIFICATION</scope>
</reference>
<dbReference type="PANTHER" id="PTHR22845:SF5">
    <property type="entry name" value="APOPTOTIC PROTEASE-ACTIVATING FACTOR 1"/>
    <property type="match status" value="1"/>
</dbReference>
<feature type="transmembrane region" description="Helical" evidence="3">
    <location>
        <begin position="498"/>
        <end position="519"/>
    </location>
</feature>
<dbReference type="Pfam" id="PF22094">
    <property type="entry name" value="WHD_CED4"/>
    <property type="match status" value="1"/>
</dbReference>
<dbReference type="InterPro" id="IPR002182">
    <property type="entry name" value="NB-ARC"/>
</dbReference>
<dbReference type="SUPFAM" id="SSF46785">
    <property type="entry name" value="Winged helix' DNA-binding domain"/>
    <property type="match status" value="1"/>
</dbReference>
<dbReference type="Gene3D" id="3.40.50.300">
    <property type="entry name" value="P-loop containing nucleotide triphosphate hydrolases"/>
    <property type="match status" value="1"/>
</dbReference>
<dbReference type="Gene3D" id="1.10.10.10">
    <property type="entry name" value="Winged helix-like DNA-binding domain superfamily/Winged helix DNA-binding domain"/>
    <property type="match status" value="1"/>
</dbReference>
<evidence type="ECO:0000313" key="6">
    <source>
        <dbReference type="EMBL" id="VDM52902.1"/>
    </source>
</evidence>
<sequence length="672" mass="75987">MLSEPECRVLSSAFDTMLMDFDPKDAVIFLESSGILNEHLAEKIEAKATRLERLRELLRIYRRYARDCEPLISYFEFAGQEHIAKSLRRDLDHILDGCNHPNTPCFPHHLRLRKLLAGGVPRVWQHVRRERLMNNVANVLRERADLDSFFVVLHGIAGCGKSSLAATVLAVVPDLLGNCFDSVIWLRDSSKEPNQARYLFADLLLMLWDDFAIDPPKLEDISSVYLRKHIQEALIDRPNVIIVLDDIVQKETVMWANQLGLRVLATTRNASLFASASCSVDIIPVPGLTIAESTELFSVNEPNLQENDSCTHTAFSSAFSVSSGNVALLGILKKLATGRTDRLLMFCRRLAERGLSSVAATTSYEFDSMHAALTASLECLPACDRDTLACAVTMPSEEDIPLPIWALVVPVDVTSSDETEFLMLLSDRLNRLCDNGNWLSHNFQNDTFRISRMVALYLRETVETGTVKTLISILKFRLERDAVDPLIRDFFSKHAVRFHATLGVACTFAVVQLLLAGLVRQRVPLYNPLSWLTITYIIISYHLSSFKWNKLFGLYLSRKVRTLFDEMNILETCQPRAWTMGHLFEPEPPTPCPGTQNKDTAEMDKFRTLRDAHYANEFTYVQKMEAERKAMEASGQSNQSVPEKASAPSATEIRRIELNDKPDEDQDSLREI</sequence>
<dbReference type="Proteomes" id="UP000267027">
    <property type="component" value="Unassembled WGS sequence"/>
</dbReference>
<gene>
    <name evidence="6" type="ORF">ACOC_LOCUS1317</name>
</gene>
<dbReference type="GO" id="GO:0006915">
    <property type="term" value="P:apoptotic process"/>
    <property type="evidence" value="ECO:0007669"/>
    <property type="project" value="UniProtKB-KW"/>
</dbReference>
<evidence type="ECO:0000256" key="3">
    <source>
        <dbReference type="SAM" id="Phobius"/>
    </source>
</evidence>
<dbReference type="InterPro" id="IPR054317">
    <property type="entry name" value="WHD_CED4"/>
</dbReference>
<proteinExistence type="predicted"/>
<feature type="region of interest" description="Disordered" evidence="2">
    <location>
        <begin position="627"/>
        <end position="672"/>
    </location>
</feature>
<dbReference type="Pfam" id="PF00931">
    <property type="entry name" value="NB-ARC"/>
    <property type="match status" value="1"/>
</dbReference>
<keyword evidence="3" id="KW-0472">Membrane</keyword>
<dbReference type="PANTHER" id="PTHR22845">
    <property type="entry name" value="APOPTOTIC PROTEASE-ACTIVATING FACTOR 1"/>
    <property type="match status" value="1"/>
</dbReference>
<dbReference type="InterPro" id="IPR011029">
    <property type="entry name" value="DEATH-like_dom_sf"/>
</dbReference>
<organism evidence="8">
    <name type="scientific">Angiostrongylus costaricensis</name>
    <name type="common">Nematode worm</name>
    <dbReference type="NCBI Taxonomy" id="334426"/>
    <lineage>
        <taxon>Eukaryota</taxon>
        <taxon>Metazoa</taxon>
        <taxon>Ecdysozoa</taxon>
        <taxon>Nematoda</taxon>
        <taxon>Chromadorea</taxon>
        <taxon>Rhabditida</taxon>
        <taxon>Rhabditina</taxon>
        <taxon>Rhabditomorpha</taxon>
        <taxon>Strongyloidea</taxon>
        <taxon>Metastrongylidae</taxon>
        <taxon>Angiostrongylus</taxon>
    </lineage>
</organism>
<keyword evidence="3" id="KW-0812">Transmembrane</keyword>
<dbReference type="GO" id="GO:0005829">
    <property type="term" value="C:cytosol"/>
    <property type="evidence" value="ECO:0007669"/>
    <property type="project" value="UniProtKB-ARBA"/>
</dbReference>
<dbReference type="OMA" id="TDSCIFM"/>
<dbReference type="STRING" id="334426.A0A0R3PC26"/>
<dbReference type="GO" id="GO:0043531">
    <property type="term" value="F:ADP binding"/>
    <property type="evidence" value="ECO:0007669"/>
    <property type="project" value="InterPro"/>
</dbReference>
<feature type="domain" description="NB-ARC" evidence="4">
    <location>
        <begin position="130"/>
        <end position="298"/>
    </location>
</feature>
<feature type="domain" description="CED4 winged-helix" evidence="5">
    <location>
        <begin position="384"/>
        <end position="478"/>
    </location>
</feature>
<evidence type="ECO:0000259" key="5">
    <source>
        <dbReference type="Pfam" id="PF22094"/>
    </source>
</evidence>
<dbReference type="WBParaSite" id="ACOC_0000131601-mRNA-1">
    <property type="protein sequence ID" value="ACOC_0000131601-mRNA-1"/>
    <property type="gene ID" value="ACOC_0000131601"/>
</dbReference>
<dbReference type="EMBL" id="UYYA01000189">
    <property type="protein sequence ID" value="VDM52902.1"/>
    <property type="molecule type" value="Genomic_DNA"/>
</dbReference>
<evidence type="ECO:0000259" key="4">
    <source>
        <dbReference type="Pfam" id="PF00931"/>
    </source>
</evidence>
<evidence type="ECO:0000313" key="7">
    <source>
        <dbReference type="Proteomes" id="UP000267027"/>
    </source>
</evidence>
<dbReference type="InterPro" id="IPR036388">
    <property type="entry name" value="WH-like_DNA-bd_sf"/>
</dbReference>
<feature type="transmembrane region" description="Helical" evidence="3">
    <location>
        <begin position="525"/>
        <end position="543"/>
    </location>
</feature>
<keyword evidence="1" id="KW-0053">Apoptosis</keyword>
<dbReference type="InterPro" id="IPR027417">
    <property type="entry name" value="P-loop_NTPase"/>
</dbReference>
<keyword evidence="7" id="KW-1185">Reference proteome</keyword>
<dbReference type="SUPFAM" id="SSF52540">
    <property type="entry name" value="P-loop containing nucleoside triphosphate hydrolases"/>
    <property type="match status" value="1"/>
</dbReference>
<dbReference type="InterPro" id="IPR036390">
    <property type="entry name" value="WH_DNA-bd_sf"/>
</dbReference>
<protein>
    <submittedName>
        <fullName evidence="8">NB-ARC domain-containing protein</fullName>
    </submittedName>
</protein>
<dbReference type="AlphaFoldDB" id="A0A0R3PC26"/>
<reference evidence="6 7" key="2">
    <citation type="submission" date="2018-11" db="EMBL/GenBank/DDBJ databases">
        <authorList>
            <consortium name="Pathogen Informatics"/>
        </authorList>
    </citation>
    <scope>NUCLEOTIDE SEQUENCE [LARGE SCALE GENOMIC DNA]</scope>
    <source>
        <strain evidence="6 7">Costa Rica</strain>
    </source>
</reference>
<evidence type="ECO:0000256" key="2">
    <source>
        <dbReference type="SAM" id="MobiDB-lite"/>
    </source>
</evidence>
<dbReference type="Gene3D" id="1.10.533.10">
    <property type="entry name" value="Death Domain, Fas"/>
    <property type="match status" value="1"/>
</dbReference>
<keyword evidence="3" id="KW-1133">Transmembrane helix</keyword>
<accession>A0A0R3PC26</accession>